<evidence type="ECO:0000256" key="1">
    <source>
        <dbReference type="ARBA" id="ARBA00022737"/>
    </source>
</evidence>
<feature type="repeat" description="PPR" evidence="2">
    <location>
        <begin position="757"/>
        <end position="791"/>
    </location>
</feature>
<dbReference type="Pfam" id="PF20431">
    <property type="entry name" value="E_motif"/>
    <property type="match status" value="1"/>
</dbReference>
<dbReference type="PANTHER" id="PTHR47926:SF386">
    <property type="entry name" value="PENTATRICOPEPTIDE REPEAT-CONTAINING PROTEIN"/>
    <property type="match status" value="1"/>
</dbReference>
<feature type="repeat" description="PPR" evidence="2">
    <location>
        <begin position="348"/>
        <end position="382"/>
    </location>
</feature>
<dbReference type="Proteomes" id="UP001161247">
    <property type="component" value="Chromosome 3"/>
</dbReference>
<dbReference type="GO" id="GO:0009451">
    <property type="term" value="P:RNA modification"/>
    <property type="evidence" value="ECO:0007669"/>
    <property type="project" value="InterPro"/>
</dbReference>
<dbReference type="GO" id="GO:0003723">
    <property type="term" value="F:RNA binding"/>
    <property type="evidence" value="ECO:0007669"/>
    <property type="project" value="InterPro"/>
</dbReference>
<accession>A0AAV1D0D5</accession>
<name>A0AAV1D0D5_OLDCO</name>
<feature type="repeat" description="PPR" evidence="2">
    <location>
        <begin position="449"/>
        <end position="483"/>
    </location>
</feature>
<proteinExistence type="predicted"/>
<organism evidence="3 4">
    <name type="scientific">Oldenlandia corymbosa var. corymbosa</name>
    <dbReference type="NCBI Taxonomy" id="529605"/>
    <lineage>
        <taxon>Eukaryota</taxon>
        <taxon>Viridiplantae</taxon>
        <taxon>Streptophyta</taxon>
        <taxon>Embryophyta</taxon>
        <taxon>Tracheophyta</taxon>
        <taxon>Spermatophyta</taxon>
        <taxon>Magnoliopsida</taxon>
        <taxon>eudicotyledons</taxon>
        <taxon>Gunneridae</taxon>
        <taxon>Pentapetalae</taxon>
        <taxon>asterids</taxon>
        <taxon>lamiids</taxon>
        <taxon>Gentianales</taxon>
        <taxon>Rubiaceae</taxon>
        <taxon>Rubioideae</taxon>
        <taxon>Spermacoceae</taxon>
        <taxon>Hedyotis-Oldenlandia complex</taxon>
        <taxon>Oldenlandia</taxon>
    </lineage>
</organism>
<dbReference type="FunFam" id="1.25.40.10:FF:000196">
    <property type="entry name" value="Pentatricopeptide repeat-containing protein At4g14850"/>
    <property type="match status" value="1"/>
</dbReference>
<dbReference type="Pfam" id="PF01535">
    <property type="entry name" value="PPR"/>
    <property type="match status" value="5"/>
</dbReference>
<dbReference type="InterPro" id="IPR002885">
    <property type="entry name" value="PPR_rpt"/>
</dbReference>
<dbReference type="InterPro" id="IPR046848">
    <property type="entry name" value="E_motif"/>
</dbReference>
<dbReference type="PANTHER" id="PTHR47926">
    <property type="entry name" value="PENTATRICOPEPTIDE REPEAT-CONTAINING PROTEIN"/>
    <property type="match status" value="1"/>
</dbReference>
<dbReference type="EMBL" id="OX459120">
    <property type="protein sequence ID" value="CAI9100247.1"/>
    <property type="molecule type" value="Genomic_DNA"/>
</dbReference>
<keyword evidence="4" id="KW-1185">Reference proteome</keyword>
<feature type="repeat" description="PPR" evidence="2">
    <location>
        <begin position="620"/>
        <end position="654"/>
    </location>
</feature>
<evidence type="ECO:0000256" key="2">
    <source>
        <dbReference type="PROSITE-ProRule" id="PRU00708"/>
    </source>
</evidence>
<dbReference type="AlphaFoldDB" id="A0AAV1D0D5"/>
<dbReference type="FunFam" id="1.25.40.10:FF:000380">
    <property type="entry name" value="Pentatricopeptide repeat-containing protein, chloroplastic"/>
    <property type="match status" value="1"/>
</dbReference>
<feature type="repeat" description="PPR" evidence="2">
    <location>
        <begin position="484"/>
        <end position="518"/>
    </location>
</feature>
<reference evidence="3" key="1">
    <citation type="submission" date="2023-03" db="EMBL/GenBank/DDBJ databases">
        <authorList>
            <person name="Julca I."/>
        </authorList>
    </citation>
    <scope>NUCLEOTIDE SEQUENCE</scope>
</reference>
<dbReference type="Gene3D" id="1.25.40.10">
    <property type="entry name" value="Tetratricopeptide repeat domain"/>
    <property type="match status" value="5"/>
</dbReference>
<gene>
    <name evidence="3" type="ORF">OLC1_LOCUS10125</name>
</gene>
<dbReference type="SUPFAM" id="SSF48452">
    <property type="entry name" value="TPR-like"/>
    <property type="match status" value="1"/>
</dbReference>
<dbReference type="FunFam" id="1.25.40.10:FF:001093">
    <property type="entry name" value="Pentatricopeptide repeat-containing protein At2g34400"/>
    <property type="match status" value="1"/>
</dbReference>
<feature type="repeat" description="PPR" evidence="2">
    <location>
        <begin position="519"/>
        <end position="553"/>
    </location>
</feature>
<feature type="repeat" description="PPR" evidence="2">
    <location>
        <begin position="247"/>
        <end position="281"/>
    </location>
</feature>
<evidence type="ECO:0000313" key="3">
    <source>
        <dbReference type="EMBL" id="CAI9100247.1"/>
    </source>
</evidence>
<dbReference type="InterPro" id="IPR046960">
    <property type="entry name" value="PPR_At4g14850-like_plant"/>
</dbReference>
<keyword evidence="1" id="KW-0677">Repeat</keyword>
<dbReference type="InterPro" id="IPR011990">
    <property type="entry name" value="TPR-like_helical_dom_sf"/>
</dbReference>
<dbReference type="PROSITE" id="PS51375">
    <property type="entry name" value="PPR"/>
    <property type="match status" value="8"/>
</dbReference>
<feature type="repeat" description="PPR" evidence="2">
    <location>
        <begin position="146"/>
        <end position="180"/>
    </location>
</feature>
<protein>
    <submittedName>
        <fullName evidence="3">OLC1v1037200C1</fullName>
    </submittedName>
</protein>
<sequence length="840" mass="93316">MASFLPAQSPITFGTQCETVNPSKFTAPQIVKLQEVHSQSSIHYASCLSQISSLCKDGQLQEAADLLTEMELKNLNVGPDIYGELLQGCVYGRDLSLGQQFHSRIIKLGEPFSKNDFIETKLLILYAKCDLVSTSCHLFCRLGEKNVFSWAAIIGLYSRLGRSEDALLAFVDMHEDGILGDNFVVPNVLKACGSLKCIEFGRVVHGYLIKLGLNECVFVSSSLVDMYGKCAVLVDARKVFDGMAERNVVAWNSMIVSYVQNGFNQEAIELFYDMRVGDIEPTRVTVSSFLSASANLCAVEEGKQGHALAILNGLPLDIILGSSVVNFYAKVGLFEDAERVFHRIVEKDVVTWNLLISSYLQYGFPDYALSLCRQMRIEGFMFDSITLSSILTTSADMRDVRLGKEGHCYCIRNHFDPDVVVASSIVDMYAKCERIQDARRVFDSTAGKDTVLWNTMLSAYAELGLAGETMKLFYQMQLDEVPQNVVSRNLILLGFLRNGQVSEAIDMFSEMVAIGVEPNLVTYTTLISGLSQNGHGHEAIMMLQQMLRAGFLPNVLSLCSALSACADIASLRYGRAIHGYFIRRNLPFSVSITTALVDMYSKCGSLRQAKHIFDITPSKELPSYNVMISAYALHGNTKDALALYKRLQDEGIKPDSITYTKVLSSCSHGGLVHEAFKIIHDMVTLYSLRPTIEHYGCIITLLSRLGNLQEVLELIQTLPIKPDSHIWVSLLAACRELNETQLGETISNYLISTEPANAGSYVTVSNAYATVGRWSEVLKSRDLMKQKGIRKSPGCSWIQIGAELHVFVARDIAHPDSEKIYSMLALLEMDIRQRLCFPFL</sequence>
<evidence type="ECO:0000313" key="4">
    <source>
        <dbReference type="Proteomes" id="UP001161247"/>
    </source>
</evidence>
<dbReference type="Pfam" id="PF13041">
    <property type="entry name" value="PPR_2"/>
    <property type="match status" value="3"/>
</dbReference>
<dbReference type="NCBIfam" id="TIGR00756">
    <property type="entry name" value="PPR"/>
    <property type="match status" value="9"/>
</dbReference>